<sequence length="418" mass="47947">MLLRKLYSILTLFCFCVLIISCKEEPKKEIAEKTKEVKKAPPQIKEYGFVLNDYKVVRDTIRPGDSFGAIMDANGVTRGEVYLISEKVKDTFNPARIIAGKPYTILKSKDTSETVKAFIYENDRINYTVIDLQDSVRSFKNKKPVSVKRKMTSGVITSSLSEAMDNAGLSVLLTDKLSDIYQWKIDFFKIQKGDQFKLIYNERWINDTIYGGVKNIEAAVFKHYDSPYYAFSFGKDSLSGFPKFYDEEANSMQSFFLKAPLKFSRISSRYTKRRFHPVQKRWKAHLGTDYAAPTGTPIWSTADGVVIKSSYTRGNGNYVKVRHNEKYTTQYLHMTKRNVKVGQRVKQGDIIGFVGSTGLATGPHVCYRFWVYGKQVDPFKQNLPSSEPLKEELKPDYFMAIESLKKELDSLPFKKMPK</sequence>
<proteinExistence type="predicted"/>
<gene>
    <name evidence="1" type="primary">mepM_2</name>
    <name evidence="1" type="ORF">FVB9532_03144</name>
</gene>
<name>A0AC61YE02_9FLAO</name>
<dbReference type="EMBL" id="CABVMM010000013">
    <property type="protein sequence ID" value="VVV01850.1"/>
    <property type="molecule type" value="Genomic_DNA"/>
</dbReference>
<evidence type="ECO:0000313" key="1">
    <source>
        <dbReference type="EMBL" id="VVV01850.1"/>
    </source>
</evidence>
<protein>
    <submittedName>
        <fullName evidence="1">Murein DD-endopeptidase MepM</fullName>
        <ecNumber evidence="1">3.4.24.-</ecNumber>
    </submittedName>
</protein>
<keyword evidence="1" id="KW-0378">Hydrolase</keyword>
<keyword evidence="2" id="KW-1185">Reference proteome</keyword>
<accession>A0AC61YE02</accession>
<organism evidence="1 2">
    <name type="scientific">Mesonia oceanica</name>
    <dbReference type="NCBI Taxonomy" id="2687242"/>
    <lineage>
        <taxon>Bacteria</taxon>
        <taxon>Pseudomonadati</taxon>
        <taxon>Bacteroidota</taxon>
        <taxon>Flavobacteriia</taxon>
        <taxon>Flavobacteriales</taxon>
        <taxon>Flavobacteriaceae</taxon>
        <taxon>Mesonia</taxon>
    </lineage>
</organism>
<comment type="caution">
    <text evidence="1">The sequence shown here is derived from an EMBL/GenBank/DDBJ whole genome shotgun (WGS) entry which is preliminary data.</text>
</comment>
<evidence type="ECO:0000313" key="2">
    <source>
        <dbReference type="Proteomes" id="UP000356253"/>
    </source>
</evidence>
<dbReference type="EC" id="3.4.24.-" evidence="1"/>
<reference evidence="1" key="1">
    <citation type="submission" date="2019-09" db="EMBL/GenBank/DDBJ databases">
        <authorList>
            <person name="Rodrigo-Torres L."/>
            <person name="Arahal R. D."/>
            <person name="Lucena T."/>
        </authorList>
    </citation>
    <scope>NUCLEOTIDE SEQUENCE</scope>
    <source>
        <strain evidence="1">ISS653</strain>
    </source>
</reference>
<dbReference type="Proteomes" id="UP000356253">
    <property type="component" value="Unassembled WGS sequence"/>
</dbReference>